<feature type="compositionally biased region" description="Basic and acidic residues" evidence="1">
    <location>
        <begin position="118"/>
        <end position="143"/>
    </location>
</feature>
<sequence length="143" mass="16383">MERASCNTTNLSESTAPTEVGVGSAWVVIDGENDEMAPRDIGSDQRDDCHKTVKNVNDKHKRIKEKFPDHLSLHHVTPPHLQETEDEEEDCKRQSGRERTPSGQPRTQIRERKKKRMESKMREWMDEDTDGGREEKEGRADGG</sequence>
<organism evidence="2 3">
    <name type="scientific">Trichonephila inaurata madagascariensis</name>
    <dbReference type="NCBI Taxonomy" id="2747483"/>
    <lineage>
        <taxon>Eukaryota</taxon>
        <taxon>Metazoa</taxon>
        <taxon>Ecdysozoa</taxon>
        <taxon>Arthropoda</taxon>
        <taxon>Chelicerata</taxon>
        <taxon>Arachnida</taxon>
        <taxon>Araneae</taxon>
        <taxon>Araneomorphae</taxon>
        <taxon>Entelegynae</taxon>
        <taxon>Araneoidea</taxon>
        <taxon>Nephilidae</taxon>
        <taxon>Trichonephila</taxon>
        <taxon>Trichonephila inaurata</taxon>
    </lineage>
</organism>
<dbReference type="OrthoDB" id="10538308at2759"/>
<reference evidence="2" key="1">
    <citation type="submission" date="2020-08" db="EMBL/GenBank/DDBJ databases">
        <title>Multicomponent nature underlies the extraordinary mechanical properties of spider dragline silk.</title>
        <authorList>
            <person name="Kono N."/>
            <person name="Nakamura H."/>
            <person name="Mori M."/>
            <person name="Yoshida Y."/>
            <person name="Ohtoshi R."/>
            <person name="Malay A.D."/>
            <person name="Moran D.A.P."/>
            <person name="Tomita M."/>
            <person name="Numata K."/>
            <person name="Arakawa K."/>
        </authorList>
    </citation>
    <scope>NUCLEOTIDE SEQUENCE</scope>
</reference>
<feature type="region of interest" description="Disordered" evidence="1">
    <location>
        <begin position="66"/>
        <end position="143"/>
    </location>
</feature>
<evidence type="ECO:0000256" key="1">
    <source>
        <dbReference type="SAM" id="MobiDB-lite"/>
    </source>
</evidence>
<protein>
    <submittedName>
        <fullName evidence="2">Uncharacterized protein</fullName>
    </submittedName>
</protein>
<gene>
    <name evidence="2" type="ORF">TNIN_57971</name>
</gene>
<name>A0A8X6X5J2_9ARAC</name>
<dbReference type="EMBL" id="BMAV01005949">
    <property type="protein sequence ID" value="GFY47437.1"/>
    <property type="molecule type" value="Genomic_DNA"/>
</dbReference>
<comment type="caution">
    <text evidence="2">The sequence shown here is derived from an EMBL/GenBank/DDBJ whole genome shotgun (WGS) entry which is preliminary data.</text>
</comment>
<accession>A0A8X6X5J2</accession>
<evidence type="ECO:0000313" key="2">
    <source>
        <dbReference type="EMBL" id="GFY47437.1"/>
    </source>
</evidence>
<dbReference type="Proteomes" id="UP000886998">
    <property type="component" value="Unassembled WGS sequence"/>
</dbReference>
<feature type="compositionally biased region" description="Basic and acidic residues" evidence="1">
    <location>
        <begin position="90"/>
        <end position="100"/>
    </location>
</feature>
<keyword evidence="3" id="KW-1185">Reference proteome</keyword>
<dbReference type="AlphaFoldDB" id="A0A8X6X5J2"/>
<feature type="compositionally biased region" description="Polar residues" evidence="1">
    <location>
        <begin position="1"/>
        <end position="17"/>
    </location>
</feature>
<proteinExistence type="predicted"/>
<evidence type="ECO:0000313" key="3">
    <source>
        <dbReference type="Proteomes" id="UP000886998"/>
    </source>
</evidence>
<feature type="region of interest" description="Disordered" evidence="1">
    <location>
        <begin position="1"/>
        <end position="23"/>
    </location>
</feature>